<accession>A0A521ANU1</accession>
<proteinExistence type="predicted"/>
<dbReference type="RefSeq" id="WP_142448909.1">
    <property type="nucleotide sequence ID" value="NZ_FXTA01000001.1"/>
</dbReference>
<dbReference type="Proteomes" id="UP000468990">
    <property type="component" value="Unassembled WGS sequence"/>
</dbReference>
<reference evidence="1 4" key="2">
    <citation type="submission" date="2019-11" db="EMBL/GenBank/DDBJ databases">
        <title>Flavobacterium resistens genome.</title>
        <authorList>
            <person name="Wilson V.M."/>
            <person name="Newman J.D."/>
        </authorList>
    </citation>
    <scope>NUCLEOTIDE SEQUENCE [LARGE SCALE GENOMIC DNA]</scope>
    <source>
        <strain evidence="1 4">DSM 19382</strain>
    </source>
</reference>
<evidence type="ECO:0000313" key="2">
    <source>
        <dbReference type="EMBL" id="SMO36494.1"/>
    </source>
</evidence>
<dbReference type="OrthoDB" id="1352546at2"/>
<dbReference type="Proteomes" id="UP000317289">
    <property type="component" value="Unassembled WGS sequence"/>
</dbReference>
<dbReference type="EMBL" id="WKKG01000010">
    <property type="protein sequence ID" value="MRX69803.1"/>
    <property type="molecule type" value="Genomic_DNA"/>
</dbReference>
<name>A0A521ANU1_9FLAO</name>
<sequence length="150" mass="18228">MNFKILIFLLFPILHCFSQDLNVRYSDTLAMFKNDLQQCIKEHPDHELDCRKEYYHVLQDYQADVFFAVRKVLEKSNTPSKMKEMDLVEGEWKRSSYWYIAKLMKEFQQKHPGKFVWDKDKNLVDDQRIFYIKTAQYFIDRMNVLLGLLK</sequence>
<reference evidence="2 3" key="1">
    <citation type="submission" date="2017-05" db="EMBL/GenBank/DDBJ databases">
        <authorList>
            <person name="Varghese N."/>
            <person name="Submissions S."/>
        </authorList>
    </citation>
    <scope>NUCLEOTIDE SEQUENCE [LARGE SCALE GENOMIC DNA]</scope>
    <source>
        <strain evidence="2 3">DSM 19382</strain>
    </source>
</reference>
<protein>
    <submittedName>
        <fullName evidence="2">Uncharacterized protein</fullName>
    </submittedName>
</protein>
<organism evidence="2 3">
    <name type="scientific">Flavobacterium resistens</name>
    <dbReference type="NCBI Taxonomy" id="443612"/>
    <lineage>
        <taxon>Bacteria</taxon>
        <taxon>Pseudomonadati</taxon>
        <taxon>Bacteroidota</taxon>
        <taxon>Flavobacteriia</taxon>
        <taxon>Flavobacteriales</taxon>
        <taxon>Flavobacteriaceae</taxon>
        <taxon>Flavobacterium</taxon>
    </lineage>
</organism>
<dbReference type="EMBL" id="FXTA01000001">
    <property type="protein sequence ID" value="SMO36494.1"/>
    <property type="molecule type" value="Genomic_DNA"/>
</dbReference>
<evidence type="ECO:0000313" key="3">
    <source>
        <dbReference type="Proteomes" id="UP000317289"/>
    </source>
</evidence>
<keyword evidence="4" id="KW-1185">Reference proteome</keyword>
<dbReference type="AlphaFoldDB" id="A0A521ANU1"/>
<evidence type="ECO:0000313" key="1">
    <source>
        <dbReference type="EMBL" id="MRX69803.1"/>
    </source>
</evidence>
<evidence type="ECO:0000313" key="4">
    <source>
        <dbReference type="Proteomes" id="UP000468990"/>
    </source>
</evidence>
<gene>
    <name evidence="1" type="ORF">GJU42_17670</name>
    <name evidence="2" type="ORF">SAMN06265349_101276</name>
</gene>